<dbReference type="PANTHER" id="PTHR30001:SF0">
    <property type="entry name" value="RIBONUCLEASE G"/>
    <property type="match status" value="1"/>
</dbReference>
<dbReference type="PANTHER" id="PTHR30001">
    <property type="entry name" value="RIBONUCLEASE"/>
    <property type="match status" value="1"/>
</dbReference>
<evidence type="ECO:0000259" key="6">
    <source>
        <dbReference type="PROSITE" id="PS50126"/>
    </source>
</evidence>
<sequence length="491" mass="55810">MRQLAISGSAEQLRVALLEDGRLLEWRTQANTEAAEGWAGEIFLGRVSDVRPGIQSAFIDIGLDRNAYLYVDDALPNEKSLIQEKVREGEKLLVQIIKEGSEWKAPKVTTKISLQGRYLVFLPFEKEISVSRKIANASVRQQLQDVLRPLLTDTEGLVVRTEAVDADEHSLAKELAYLRRRWQQIAGRAHEQARVGQISLDSEWLETALREHFSSEMEEIWVEHAATYQQVKELLGVWEPEWQSKLRWYQEKEPLISRLGIEAQVQQALQRQVALPSGGFLVFDKTEAMTVIDVNTGSFTGKGGQQREQAVTQINLEAARQVAIQLRLREIGGIIVIDFIDMKEPANKERLLTTLKRALSQDPVPSSVLGLTALGLVEMTRKRVRPSLAERISIACETCGGRGSVWSSEEMEQRLWDEVTALSRVQDAAAILVELPTRLYHHIDPNAGRKQWPVQLFKLHRSTLCVDEYRILYAGDKQEAERLYRRQMQIT</sequence>
<comment type="caution">
    <text evidence="7">The sequence shown here is derived from an EMBL/GenBank/DDBJ whole genome shotgun (WGS) entry which is preliminary data.</text>
</comment>
<proteinExistence type="predicted"/>
<dbReference type="NCBIfam" id="TIGR00757">
    <property type="entry name" value="RNaseEG"/>
    <property type="match status" value="1"/>
</dbReference>
<evidence type="ECO:0000256" key="3">
    <source>
        <dbReference type="ARBA" id="ARBA00022801"/>
    </source>
</evidence>
<keyword evidence="8" id="KW-1185">Reference proteome</keyword>
<dbReference type="InterPro" id="IPR003029">
    <property type="entry name" value="S1_domain"/>
</dbReference>
<evidence type="ECO:0000313" key="8">
    <source>
        <dbReference type="Proteomes" id="UP000282028"/>
    </source>
</evidence>
<dbReference type="SUPFAM" id="SSF50249">
    <property type="entry name" value="Nucleic acid-binding proteins"/>
    <property type="match status" value="1"/>
</dbReference>
<organism evidence="7 8">
    <name type="scientific">Brevibacillus invocatus</name>
    <dbReference type="NCBI Taxonomy" id="173959"/>
    <lineage>
        <taxon>Bacteria</taxon>
        <taxon>Bacillati</taxon>
        <taxon>Bacillota</taxon>
        <taxon>Bacilli</taxon>
        <taxon>Bacillales</taxon>
        <taxon>Paenibacillaceae</taxon>
        <taxon>Brevibacillus</taxon>
    </lineage>
</organism>
<evidence type="ECO:0000256" key="4">
    <source>
        <dbReference type="ARBA" id="ARBA00022842"/>
    </source>
</evidence>
<evidence type="ECO:0000256" key="5">
    <source>
        <dbReference type="ARBA" id="ARBA00022884"/>
    </source>
</evidence>
<reference evidence="7 8" key="1">
    <citation type="submission" date="2018-10" db="EMBL/GenBank/DDBJ databases">
        <title>Phylogenomics of Brevibacillus.</title>
        <authorList>
            <person name="Dunlap C."/>
        </authorList>
    </citation>
    <scope>NUCLEOTIDE SEQUENCE [LARGE SCALE GENOMIC DNA]</scope>
    <source>
        <strain evidence="7 8">JCM 12215</strain>
    </source>
</reference>
<keyword evidence="5" id="KW-0694">RNA-binding</keyword>
<dbReference type="GO" id="GO:0005737">
    <property type="term" value="C:cytoplasm"/>
    <property type="evidence" value="ECO:0007669"/>
    <property type="project" value="TreeGrafter"/>
</dbReference>
<dbReference type="CDD" id="cd04453">
    <property type="entry name" value="S1_RNase_E"/>
    <property type="match status" value="1"/>
</dbReference>
<gene>
    <name evidence="7" type="ORF">EDM52_02005</name>
</gene>
<dbReference type="InterPro" id="IPR012340">
    <property type="entry name" value="NA-bd_OB-fold"/>
</dbReference>
<dbReference type="Gene3D" id="2.40.50.140">
    <property type="entry name" value="Nucleic acid-binding proteins"/>
    <property type="match status" value="1"/>
</dbReference>
<dbReference type="Proteomes" id="UP000282028">
    <property type="component" value="Unassembled WGS sequence"/>
</dbReference>
<dbReference type="GO" id="GO:0006364">
    <property type="term" value="P:rRNA processing"/>
    <property type="evidence" value="ECO:0007669"/>
    <property type="project" value="TreeGrafter"/>
</dbReference>
<dbReference type="AlphaFoldDB" id="A0A3M8CMP4"/>
<dbReference type="OrthoDB" id="9804278at2"/>
<keyword evidence="3" id="KW-0378">Hydrolase</keyword>
<name>A0A3M8CMP4_9BACL</name>
<protein>
    <submittedName>
        <fullName evidence="7">Rne/Rng family ribonuclease</fullName>
    </submittedName>
</protein>
<comment type="cofactor">
    <cofactor evidence="1">
        <name>Mg(2+)</name>
        <dbReference type="ChEBI" id="CHEBI:18420"/>
    </cofactor>
</comment>
<dbReference type="InterPro" id="IPR019307">
    <property type="entry name" value="RNA-bd_AU-1/RNase_E/G"/>
</dbReference>
<dbReference type="InterPro" id="IPR004659">
    <property type="entry name" value="RNase_E/G"/>
</dbReference>
<dbReference type="GO" id="GO:0016787">
    <property type="term" value="F:hydrolase activity"/>
    <property type="evidence" value="ECO:0007669"/>
    <property type="project" value="UniProtKB-KW"/>
</dbReference>
<keyword evidence="2" id="KW-0479">Metal-binding</keyword>
<evidence type="ECO:0000256" key="2">
    <source>
        <dbReference type="ARBA" id="ARBA00022723"/>
    </source>
</evidence>
<keyword evidence="4" id="KW-0460">Magnesium</keyword>
<evidence type="ECO:0000256" key="1">
    <source>
        <dbReference type="ARBA" id="ARBA00001946"/>
    </source>
</evidence>
<evidence type="ECO:0000313" key="7">
    <source>
        <dbReference type="EMBL" id="RNB76984.1"/>
    </source>
</evidence>
<dbReference type="EMBL" id="RHHR01000003">
    <property type="protein sequence ID" value="RNB76984.1"/>
    <property type="molecule type" value="Genomic_DNA"/>
</dbReference>
<dbReference type="GO" id="GO:0046872">
    <property type="term" value="F:metal ion binding"/>
    <property type="evidence" value="ECO:0007669"/>
    <property type="project" value="UniProtKB-KW"/>
</dbReference>
<feature type="domain" description="S1 motif" evidence="6">
    <location>
        <begin position="40"/>
        <end position="117"/>
    </location>
</feature>
<dbReference type="RefSeq" id="WP_122907344.1">
    <property type="nucleotide sequence ID" value="NZ_CBCSBE010000016.1"/>
</dbReference>
<dbReference type="GO" id="GO:0004540">
    <property type="term" value="F:RNA nuclease activity"/>
    <property type="evidence" value="ECO:0007669"/>
    <property type="project" value="InterPro"/>
</dbReference>
<dbReference type="GO" id="GO:0003723">
    <property type="term" value="F:RNA binding"/>
    <property type="evidence" value="ECO:0007669"/>
    <property type="project" value="UniProtKB-KW"/>
</dbReference>
<dbReference type="Pfam" id="PF10150">
    <property type="entry name" value="RNase_E_G"/>
    <property type="match status" value="1"/>
</dbReference>
<accession>A0A3M8CMP4</accession>
<dbReference type="PROSITE" id="PS50126">
    <property type="entry name" value="S1"/>
    <property type="match status" value="1"/>
</dbReference>